<dbReference type="CDD" id="cd12169">
    <property type="entry name" value="PGDH_like_1"/>
    <property type="match status" value="1"/>
</dbReference>
<name>A0ABP7C6V4_9MICC</name>
<evidence type="ECO:0000256" key="1">
    <source>
        <dbReference type="ARBA" id="ARBA00005854"/>
    </source>
</evidence>
<organism evidence="8 9">
    <name type="scientific">Arthrobacter ginkgonis</name>
    <dbReference type="NCBI Taxonomy" id="1630594"/>
    <lineage>
        <taxon>Bacteria</taxon>
        <taxon>Bacillati</taxon>
        <taxon>Actinomycetota</taxon>
        <taxon>Actinomycetes</taxon>
        <taxon>Micrococcales</taxon>
        <taxon>Micrococcaceae</taxon>
        <taxon>Arthrobacter</taxon>
    </lineage>
</organism>
<feature type="domain" description="D-isomer specific 2-hydroxyacid dehydrogenase catalytic" evidence="6">
    <location>
        <begin position="34"/>
        <end position="317"/>
    </location>
</feature>
<dbReference type="SUPFAM" id="SSF51735">
    <property type="entry name" value="NAD(P)-binding Rossmann-fold domains"/>
    <property type="match status" value="1"/>
</dbReference>
<keyword evidence="2" id="KW-0028">Amino-acid biosynthesis</keyword>
<reference evidence="9" key="1">
    <citation type="journal article" date="2019" name="Int. J. Syst. Evol. Microbiol.">
        <title>The Global Catalogue of Microorganisms (GCM) 10K type strain sequencing project: providing services to taxonomists for standard genome sequencing and annotation.</title>
        <authorList>
            <consortium name="The Broad Institute Genomics Platform"/>
            <consortium name="The Broad Institute Genome Sequencing Center for Infectious Disease"/>
            <person name="Wu L."/>
            <person name="Ma J."/>
        </authorList>
    </citation>
    <scope>NUCLEOTIDE SEQUENCE [LARGE SCALE GENOMIC DNA]</scope>
    <source>
        <strain evidence="9">JCM 30742</strain>
    </source>
</reference>
<dbReference type="PROSITE" id="PS00065">
    <property type="entry name" value="D_2_HYDROXYACID_DH_1"/>
    <property type="match status" value="1"/>
</dbReference>
<evidence type="ECO:0000259" key="6">
    <source>
        <dbReference type="Pfam" id="PF00389"/>
    </source>
</evidence>
<dbReference type="Gene3D" id="3.40.50.720">
    <property type="entry name" value="NAD(P)-binding Rossmann-like Domain"/>
    <property type="match status" value="2"/>
</dbReference>
<evidence type="ECO:0000256" key="2">
    <source>
        <dbReference type="ARBA" id="ARBA00022605"/>
    </source>
</evidence>
<evidence type="ECO:0000256" key="3">
    <source>
        <dbReference type="ARBA" id="ARBA00023002"/>
    </source>
</evidence>
<dbReference type="SUPFAM" id="SSF52283">
    <property type="entry name" value="Formate/glycerate dehydrogenase catalytic domain-like"/>
    <property type="match status" value="1"/>
</dbReference>
<accession>A0ABP7C6V4</accession>
<evidence type="ECO:0000259" key="7">
    <source>
        <dbReference type="Pfam" id="PF02826"/>
    </source>
</evidence>
<sequence>MAKRLTARLAILDDHQGVARDMAPWEDLAGRAETTFFSDPFASADAAVAALQGFHAVVAMRERTAFPREVLERLPDLKLVVTTGMANAAIDMHAARDLGVTVSGTSGSPTAAPELAWALLMAAVRDIPAQQEALRAGLWQTGIGSELAGRTLGILGLGKIGTRIAGYAQAFGMEVIAWSQNLDAQGAAAAGAQLVTKEQLFEQADIVTLHVRLSERTRGLVGEAELRLLGSDGLLVNTARGPLVDTDALVRGLAEGWLGGAALDVFDAEPLPSNHPLLGAPRTVLTPHLGYVTREQYRIFYGQALEDVAAWLDGAPVRVLNG</sequence>
<dbReference type="EMBL" id="BAABEO010000011">
    <property type="protein sequence ID" value="GAA3680325.1"/>
    <property type="molecule type" value="Genomic_DNA"/>
</dbReference>
<dbReference type="InterPro" id="IPR029752">
    <property type="entry name" value="D-isomer_DH_CS1"/>
</dbReference>
<dbReference type="InterPro" id="IPR050857">
    <property type="entry name" value="D-2-hydroxyacid_DH"/>
</dbReference>
<dbReference type="InterPro" id="IPR006139">
    <property type="entry name" value="D-isomer_2_OHA_DH_cat_dom"/>
</dbReference>
<dbReference type="InterPro" id="IPR036291">
    <property type="entry name" value="NAD(P)-bd_dom_sf"/>
</dbReference>
<proteinExistence type="inferred from homology"/>
<dbReference type="Pfam" id="PF02826">
    <property type="entry name" value="2-Hacid_dh_C"/>
    <property type="match status" value="1"/>
</dbReference>
<gene>
    <name evidence="8" type="ORF">GCM10023081_18100</name>
</gene>
<feature type="domain" description="D-isomer specific 2-hydroxyacid dehydrogenase NAD-binding" evidence="7">
    <location>
        <begin position="118"/>
        <end position="290"/>
    </location>
</feature>
<comment type="similarity">
    <text evidence="1 5">Belongs to the D-isomer specific 2-hydroxyacid dehydrogenase family.</text>
</comment>
<keyword evidence="9" id="KW-1185">Reference proteome</keyword>
<dbReference type="PANTHER" id="PTHR42789:SF1">
    <property type="entry name" value="D-ISOMER SPECIFIC 2-HYDROXYACID DEHYDROGENASE FAMILY PROTEIN (AFU_ORTHOLOGUE AFUA_6G10090)"/>
    <property type="match status" value="1"/>
</dbReference>
<comment type="caution">
    <text evidence="8">The sequence shown here is derived from an EMBL/GenBank/DDBJ whole genome shotgun (WGS) entry which is preliminary data.</text>
</comment>
<evidence type="ECO:0000313" key="9">
    <source>
        <dbReference type="Proteomes" id="UP001500752"/>
    </source>
</evidence>
<evidence type="ECO:0000313" key="8">
    <source>
        <dbReference type="EMBL" id="GAA3680325.1"/>
    </source>
</evidence>
<dbReference type="PANTHER" id="PTHR42789">
    <property type="entry name" value="D-ISOMER SPECIFIC 2-HYDROXYACID DEHYDROGENASE FAMILY PROTEIN (AFU_ORTHOLOGUE AFUA_6G10090)"/>
    <property type="match status" value="1"/>
</dbReference>
<keyword evidence="4" id="KW-0520">NAD</keyword>
<dbReference type="Pfam" id="PF00389">
    <property type="entry name" value="2-Hacid_dh"/>
    <property type="match status" value="1"/>
</dbReference>
<dbReference type="Proteomes" id="UP001500752">
    <property type="component" value="Unassembled WGS sequence"/>
</dbReference>
<dbReference type="RefSeq" id="WP_345150179.1">
    <property type="nucleotide sequence ID" value="NZ_BAABEO010000011.1"/>
</dbReference>
<evidence type="ECO:0000256" key="4">
    <source>
        <dbReference type="ARBA" id="ARBA00023027"/>
    </source>
</evidence>
<protein>
    <submittedName>
        <fullName evidence="8">D-2-hydroxyacid dehydrogenase family protein</fullName>
    </submittedName>
</protein>
<evidence type="ECO:0000256" key="5">
    <source>
        <dbReference type="RuleBase" id="RU003719"/>
    </source>
</evidence>
<keyword evidence="3 5" id="KW-0560">Oxidoreductase</keyword>
<dbReference type="InterPro" id="IPR006140">
    <property type="entry name" value="D-isomer_DH_NAD-bd"/>
</dbReference>